<dbReference type="Proteomes" id="UP001519291">
    <property type="component" value="Unassembled WGS sequence"/>
</dbReference>
<feature type="compositionally biased region" description="Basic and acidic residues" evidence="2">
    <location>
        <begin position="126"/>
        <end position="147"/>
    </location>
</feature>
<reference evidence="3 4" key="1">
    <citation type="submission" date="2021-03" db="EMBL/GenBank/DDBJ databases">
        <title>Sequencing the genomes of 1000 actinobacteria strains.</title>
        <authorList>
            <person name="Klenk H.-P."/>
        </authorList>
    </citation>
    <scope>NUCLEOTIDE SEQUENCE [LARGE SCALE GENOMIC DNA]</scope>
    <source>
        <strain evidence="3 4">DSM 41480</strain>
    </source>
</reference>
<keyword evidence="1" id="KW-0175">Coiled coil</keyword>
<comment type="caution">
    <text evidence="3">The sequence shown here is derived from an EMBL/GenBank/DDBJ whole genome shotgun (WGS) entry which is preliminary data.</text>
</comment>
<feature type="coiled-coil region" evidence="1">
    <location>
        <begin position="73"/>
        <end position="100"/>
    </location>
</feature>
<evidence type="ECO:0008006" key="5">
    <source>
        <dbReference type="Google" id="ProtNLM"/>
    </source>
</evidence>
<evidence type="ECO:0000256" key="2">
    <source>
        <dbReference type="SAM" id="MobiDB-lite"/>
    </source>
</evidence>
<evidence type="ECO:0000256" key="1">
    <source>
        <dbReference type="SAM" id="Coils"/>
    </source>
</evidence>
<proteinExistence type="predicted"/>
<gene>
    <name evidence="3" type="ORF">JO379_004425</name>
</gene>
<sequence length="147" mass="14885">MFWFFLITLLVVVAAVTLAVGGGSGGGALADAAPDRIGPQLPAERPLGRADVDALRLPVALRGYRMVETDDALDRLAAELAERDARIAELEAALAGAQASAMSGPGLLKGESGHPAREGGGQETGRYADGRADGDATADDRNGGSGS</sequence>
<protein>
    <recommendedName>
        <fullName evidence="5">DivIVA domain-containing protein</fullName>
    </recommendedName>
</protein>
<name>A0ABS4Y866_9ACTN</name>
<evidence type="ECO:0000313" key="4">
    <source>
        <dbReference type="Proteomes" id="UP001519291"/>
    </source>
</evidence>
<keyword evidence="4" id="KW-1185">Reference proteome</keyword>
<feature type="region of interest" description="Disordered" evidence="2">
    <location>
        <begin position="103"/>
        <end position="147"/>
    </location>
</feature>
<dbReference type="EMBL" id="JAGIOH010000001">
    <property type="protein sequence ID" value="MBP2404956.1"/>
    <property type="molecule type" value="Genomic_DNA"/>
</dbReference>
<accession>A0ABS4Y866</accession>
<evidence type="ECO:0000313" key="3">
    <source>
        <dbReference type="EMBL" id="MBP2404956.1"/>
    </source>
</evidence>
<organism evidence="3 4">
    <name type="scientific">Streptomyces syringium</name>
    <dbReference type="NCBI Taxonomy" id="76729"/>
    <lineage>
        <taxon>Bacteria</taxon>
        <taxon>Bacillati</taxon>
        <taxon>Actinomycetota</taxon>
        <taxon>Actinomycetes</taxon>
        <taxon>Kitasatosporales</taxon>
        <taxon>Streptomycetaceae</taxon>
        <taxon>Streptomyces</taxon>
    </lineage>
</organism>